<protein>
    <submittedName>
        <fullName evidence="2">ISL3 family transposase</fullName>
    </submittedName>
</protein>
<dbReference type="Proteomes" id="UP001651880">
    <property type="component" value="Unassembled WGS sequence"/>
</dbReference>
<evidence type="ECO:0000313" key="2">
    <source>
        <dbReference type="EMBL" id="MCQ1529185.1"/>
    </source>
</evidence>
<sequence length="440" mass="51462">MDKSSIRKICIDDFAFKKRYSYGTIMVDLDSHKIIDILDSREKEPVIEWLRDYSNLEIVSRDGSQIYASAIAETHPGAIQISDRFHLLKNLSEAVEKYMLRLFPARLEIPATAESRTPQMQTLLDTRNRAQRIRFAKAKYEEGLTVNEIALLMHSSLSTISKYLAMKDEDIPEDISSARERQHKEAIFTKEQKVAYVRKLFEQGCSFEEISRITGHVYNTIKRYLSEDNSNINGHYDYRRSGKLQPYESEVLELRSRGMTYTSIVEIIKEKGYTGTVAALRVFMQKEREHQKRCETETPELKEYIPRKWMVQLIYKTIDDVKEITQEKYEAIIEKYPILGKTYQMLRSFHELIFSKKVDKLESWMEETQKLQITEINSFLAGLRKDLTAVKNCITYSYSNGLAEGSVNKLKVIKRIMYGRSSFELLKSKLLLLELFHQIN</sequence>
<feature type="domain" description="Transposase IS204/IS1001/IS1096/IS1165 DDE" evidence="1">
    <location>
        <begin position="288"/>
        <end position="428"/>
    </location>
</feature>
<dbReference type="EMBL" id="JAJEKE010000004">
    <property type="protein sequence ID" value="MCQ1529185.1"/>
    <property type="molecule type" value="Genomic_DNA"/>
</dbReference>
<dbReference type="NCBIfam" id="NF033550">
    <property type="entry name" value="transpos_ISL3"/>
    <property type="match status" value="1"/>
</dbReference>
<dbReference type="Pfam" id="PF01610">
    <property type="entry name" value="DDE_Tnp_ISL3"/>
    <property type="match status" value="2"/>
</dbReference>
<name>A0ABT1ND40_9FIRM</name>
<gene>
    <name evidence="2" type="ORF">LJD61_06430</name>
</gene>
<evidence type="ECO:0000259" key="1">
    <source>
        <dbReference type="Pfam" id="PF01610"/>
    </source>
</evidence>
<reference evidence="2 3" key="1">
    <citation type="submission" date="2021-10" db="EMBL/GenBank/DDBJ databases">
        <title>Lutispora strain m25 sp. nov., a thermophilic, non-spore-forming bacterium isolated from a lab-scale methanogenic bioreactor digesting anaerobic sludge.</title>
        <authorList>
            <person name="El Houari A."/>
            <person name="Mcdonald J."/>
        </authorList>
    </citation>
    <scope>NUCLEOTIDE SEQUENCE [LARGE SCALE GENOMIC DNA]</scope>
    <source>
        <strain evidence="3">m25</strain>
    </source>
</reference>
<dbReference type="InterPro" id="IPR002560">
    <property type="entry name" value="Transposase_DDE"/>
</dbReference>
<organism evidence="2 3">
    <name type="scientific">Lutispora saccharofermentans</name>
    <dbReference type="NCBI Taxonomy" id="3024236"/>
    <lineage>
        <taxon>Bacteria</taxon>
        <taxon>Bacillati</taxon>
        <taxon>Bacillota</taxon>
        <taxon>Clostridia</taxon>
        <taxon>Lutisporales</taxon>
        <taxon>Lutisporaceae</taxon>
        <taxon>Lutispora</taxon>
    </lineage>
</organism>
<evidence type="ECO:0000313" key="3">
    <source>
        <dbReference type="Proteomes" id="UP001651880"/>
    </source>
</evidence>
<accession>A0ABT1ND40</accession>
<comment type="caution">
    <text evidence="2">The sequence shown here is derived from an EMBL/GenBank/DDBJ whole genome shotgun (WGS) entry which is preliminary data.</text>
</comment>
<dbReference type="PANTHER" id="PTHR33498:SF1">
    <property type="entry name" value="TRANSPOSASE FOR INSERTION SEQUENCE ELEMENT IS1557"/>
    <property type="match status" value="1"/>
</dbReference>
<dbReference type="InterPro" id="IPR047951">
    <property type="entry name" value="Transpos_ISL3"/>
</dbReference>
<dbReference type="PANTHER" id="PTHR33498">
    <property type="entry name" value="TRANSPOSASE FOR INSERTION SEQUENCE ELEMENT IS1557"/>
    <property type="match status" value="1"/>
</dbReference>
<dbReference type="RefSeq" id="WP_255226705.1">
    <property type="nucleotide sequence ID" value="NZ_JAJEKE010000004.1"/>
</dbReference>
<feature type="domain" description="Transposase IS204/IS1001/IS1096/IS1165 DDE" evidence="1">
    <location>
        <begin position="9"/>
        <end position="102"/>
    </location>
</feature>
<keyword evidence="3" id="KW-1185">Reference proteome</keyword>
<proteinExistence type="predicted"/>
<dbReference type="Gene3D" id="1.10.10.60">
    <property type="entry name" value="Homeodomain-like"/>
    <property type="match status" value="1"/>
</dbReference>